<dbReference type="SUPFAM" id="SSF46785">
    <property type="entry name" value="Winged helix' DNA-binding domain"/>
    <property type="match status" value="1"/>
</dbReference>
<dbReference type="Gene3D" id="1.10.10.10">
    <property type="entry name" value="Winged helix-like DNA-binding domain superfamily/Winged helix DNA-binding domain"/>
    <property type="match status" value="1"/>
</dbReference>
<dbReference type="SMART" id="SM00345">
    <property type="entry name" value="HTH_GNTR"/>
    <property type="match status" value="1"/>
</dbReference>
<dbReference type="InterPro" id="IPR036390">
    <property type="entry name" value="WH_DNA-bd_sf"/>
</dbReference>
<keyword evidence="3" id="KW-0804">Transcription</keyword>
<reference evidence="6" key="1">
    <citation type="journal article" date="2019" name="Int. J. Syst. Evol. Microbiol.">
        <title>The Global Catalogue of Microorganisms (GCM) 10K type strain sequencing project: providing services to taxonomists for standard genome sequencing and annotation.</title>
        <authorList>
            <consortium name="The Broad Institute Genomics Platform"/>
            <consortium name="The Broad Institute Genome Sequencing Center for Infectious Disease"/>
            <person name="Wu L."/>
            <person name="Ma J."/>
        </authorList>
    </citation>
    <scope>NUCLEOTIDE SEQUENCE [LARGE SCALE GENOMIC DNA]</scope>
    <source>
        <strain evidence="6">DT72</strain>
    </source>
</reference>
<name>A0ABW4PB07_9NOCA</name>
<dbReference type="PROSITE" id="PS50949">
    <property type="entry name" value="HTH_GNTR"/>
    <property type="match status" value="1"/>
</dbReference>
<dbReference type="PRINTS" id="PR00035">
    <property type="entry name" value="HTHGNTR"/>
</dbReference>
<dbReference type="InterPro" id="IPR036388">
    <property type="entry name" value="WH-like_DNA-bd_sf"/>
</dbReference>
<accession>A0ABW4PB07</accession>
<dbReference type="InterPro" id="IPR011711">
    <property type="entry name" value="GntR_C"/>
</dbReference>
<dbReference type="Pfam" id="PF07729">
    <property type="entry name" value="FCD"/>
    <property type="match status" value="1"/>
</dbReference>
<dbReference type="RefSeq" id="WP_378487588.1">
    <property type="nucleotide sequence ID" value="NZ_JBHUFB010000020.1"/>
</dbReference>
<dbReference type="Gene3D" id="1.20.120.530">
    <property type="entry name" value="GntR ligand-binding domain-like"/>
    <property type="match status" value="1"/>
</dbReference>
<dbReference type="Pfam" id="PF00392">
    <property type="entry name" value="GntR"/>
    <property type="match status" value="1"/>
</dbReference>
<dbReference type="SMART" id="SM00895">
    <property type="entry name" value="FCD"/>
    <property type="match status" value="1"/>
</dbReference>
<comment type="caution">
    <text evidence="5">The sequence shown here is derived from an EMBL/GenBank/DDBJ whole genome shotgun (WGS) entry which is preliminary data.</text>
</comment>
<evidence type="ECO:0000313" key="6">
    <source>
        <dbReference type="Proteomes" id="UP001597286"/>
    </source>
</evidence>
<dbReference type="InterPro" id="IPR008920">
    <property type="entry name" value="TF_FadR/GntR_C"/>
</dbReference>
<organism evidence="5 6">
    <name type="scientific">Rhodococcus gannanensis</name>
    <dbReference type="NCBI Taxonomy" id="1960308"/>
    <lineage>
        <taxon>Bacteria</taxon>
        <taxon>Bacillati</taxon>
        <taxon>Actinomycetota</taxon>
        <taxon>Actinomycetes</taxon>
        <taxon>Mycobacteriales</taxon>
        <taxon>Nocardiaceae</taxon>
        <taxon>Rhodococcus</taxon>
    </lineage>
</organism>
<dbReference type="SUPFAM" id="SSF48008">
    <property type="entry name" value="GntR ligand-binding domain-like"/>
    <property type="match status" value="1"/>
</dbReference>
<keyword evidence="2" id="KW-0238">DNA-binding</keyword>
<proteinExistence type="predicted"/>
<feature type="domain" description="HTH gntR-type" evidence="4">
    <location>
        <begin position="18"/>
        <end position="84"/>
    </location>
</feature>
<keyword evidence="1" id="KW-0805">Transcription regulation</keyword>
<evidence type="ECO:0000259" key="4">
    <source>
        <dbReference type="PROSITE" id="PS50949"/>
    </source>
</evidence>
<keyword evidence="6" id="KW-1185">Reference proteome</keyword>
<dbReference type="InterPro" id="IPR000524">
    <property type="entry name" value="Tscrpt_reg_HTH_GntR"/>
</dbReference>
<gene>
    <name evidence="5" type="ORF">ACFSJG_23240</name>
</gene>
<dbReference type="EMBL" id="JBHUFB010000020">
    <property type="protein sequence ID" value="MFD1815144.1"/>
    <property type="molecule type" value="Genomic_DNA"/>
</dbReference>
<evidence type="ECO:0000313" key="5">
    <source>
        <dbReference type="EMBL" id="MFD1815144.1"/>
    </source>
</evidence>
<dbReference type="PANTHER" id="PTHR43537:SF45">
    <property type="entry name" value="GNTR FAMILY REGULATORY PROTEIN"/>
    <property type="match status" value="1"/>
</dbReference>
<sequence>MTANGHEDAGGPGRAARGSLREQVYLRLRRDLMTGSIGPGDRLGEERLAELYGVSRTPVREALARLQADGLVERDENGLFPYRPRLAELADLYELRITLEMRGILRILQGSGELHDPQILGPEVQRWYGFRSEMPDPDAGFVVLDEQFHTALLASSGNRALVDALASVNAKVRPVRMFDYLTPDRMRATVDEHIAVAELVLDGHLQRAHDALLAHIDESRAVVIERAQQALAMARMANAVRD</sequence>
<dbReference type="PANTHER" id="PTHR43537">
    <property type="entry name" value="TRANSCRIPTIONAL REGULATOR, GNTR FAMILY"/>
    <property type="match status" value="1"/>
</dbReference>
<dbReference type="Proteomes" id="UP001597286">
    <property type="component" value="Unassembled WGS sequence"/>
</dbReference>
<evidence type="ECO:0000256" key="2">
    <source>
        <dbReference type="ARBA" id="ARBA00023125"/>
    </source>
</evidence>
<protein>
    <submittedName>
        <fullName evidence="5">GntR family transcriptional regulator</fullName>
    </submittedName>
</protein>
<evidence type="ECO:0000256" key="3">
    <source>
        <dbReference type="ARBA" id="ARBA00023163"/>
    </source>
</evidence>
<dbReference type="CDD" id="cd07377">
    <property type="entry name" value="WHTH_GntR"/>
    <property type="match status" value="1"/>
</dbReference>
<evidence type="ECO:0000256" key="1">
    <source>
        <dbReference type="ARBA" id="ARBA00023015"/>
    </source>
</evidence>